<dbReference type="InterPro" id="IPR019787">
    <property type="entry name" value="Znf_PHD-finger"/>
</dbReference>
<dbReference type="CDD" id="cd05162">
    <property type="entry name" value="PWWP"/>
    <property type="match status" value="1"/>
</dbReference>
<evidence type="ECO:0000256" key="4">
    <source>
        <dbReference type="PROSITE-ProRule" id="PRU00146"/>
    </source>
</evidence>
<evidence type="ECO:0000259" key="6">
    <source>
        <dbReference type="PROSITE" id="PS50016"/>
    </source>
</evidence>
<feature type="domain" description="PWWP" evidence="7">
    <location>
        <begin position="133"/>
        <end position="200"/>
    </location>
</feature>
<dbReference type="PROSITE" id="PS50812">
    <property type="entry name" value="PWWP"/>
    <property type="match status" value="1"/>
</dbReference>
<feature type="compositionally biased region" description="Polar residues" evidence="5">
    <location>
        <begin position="243"/>
        <end position="257"/>
    </location>
</feature>
<feature type="compositionally biased region" description="Low complexity" evidence="5">
    <location>
        <begin position="27"/>
        <end position="45"/>
    </location>
</feature>
<dbReference type="Gene3D" id="2.30.30.140">
    <property type="match status" value="1"/>
</dbReference>
<dbReference type="Pfam" id="PF00628">
    <property type="entry name" value="PHD"/>
    <property type="match status" value="1"/>
</dbReference>
<evidence type="ECO:0000256" key="5">
    <source>
        <dbReference type="SAM" id="MobiDB-lite"/>
    </source>
</evidence>
<evidence type="ECO:0008006" key="9">
    <source>
        <dbReference type="Google" id="ProtNLM"/>
    </source>
</evidence>
<dbReference type="InterPro" id="IPR013083">
    <property type="entry name" value="Znf_RING/FYVE/PHD"/>
</dbReference>
<dbReference type="Gene3D" id="3.30.40.10">
    <property type="entry name" value="Zinc/RING finger domain, C3HC4 (zinc finger)"/>
    <property type="match status" value="1"/>
</dbReference>
<keyword evidence="1" id="KW-0479">Metal-binding</keyword>
<sequence>MTRSNKFKRKSTSRPPTPTEGKITGKSTPPSSVSPSHSAQLSPSGSKEKAQAPGMPSVGTGCLTCGADDDHASLMLCEACNAEYHTYCVDPPLKSVPEGDFFCDKCKLLHEPENDDGLEDLVSASSPEFTSRFGEIVWAAGGVGFGWWPACVYDPRLTVGGARQLAKRNLGKKHLVYFFECNEAPFTVLLSSKIASWEEGIIEEYDLGKTARATKNKTVLFERALQTAISEYDKPIEMRLEWNHQNSNGPPSPTLTRSVKKKQKRGEDDAPSSVENKKPSTDGSSTKGRRGRLSKDKTEATELAAALAESEEICNSKALQVPAPSPTSHGVKRNNLNAALRALSGQNNVTPIESHEDGALFCKILQRPHTQSILESGAEDMTICDAINIGFVTLPSRRKSTFKDVRCVMDSDLDEDAIVPGTKWKFYIPNLGPMSLKQEAKMGPMLDFLNSTTCDSQLGDGTHANPLTLMITKIA</sequence>
<dbReference type="InterPro" id="IPR011011">
    <property type="entry name" value="Znf_FYVE_PHD"/>
</dbReference>
<name>A0A7S2UK05_9STRA</name>
<dbReference type="PANTHER" id="PTHR47162:SF10">
    <property type="entry name" value="METHYL-CPG-BINDING DOMAIN-CONTAINING PROTEIN 9 ISOFORM X1"/>
    <property type="match status" value="1"/>
</dbReference>
<evidence type="ECO:0000259" key="7">
    <source>
        <dbReference type="PROSITE" id="PS50812"/>
    </source>
</evidence>
<evidence type="ECO:0000313" key="8">
    <source>
        <dbReference type="EMBL" id="CAD9822082.1"/>
    </source>
</evidence>
<protein>
    <recommendedName>
        <fullName evidence="9">PHD-type domain-containing protein</fullName>
    </recommendedName>
</protein>
<dbReference type="Pfam" id="PF00855">
    <property type="entry name" value="PWWP"/>
    <property type="match status" value="1"/>
</dbReference>
<feature type="region of interest" description="Disordered" evidence="5">
    <location>
        <begin position="1"/>
        <end position="53"/>
    </location>
</feature>
<keyword evidence="3" id="KW-0862">Zinc</keyword>
<dbReference type="AlphaFoldDB" id="A0A7S2UK05"/>
<dbReference type="InterPro" id="IPR000313">
    <property type="entry name" value="PWWP_dom"/>
</dbReference>
<dbReference type="EMBL" id="HBHQ01020652">
    <property type="protein sequence ID" value="CAD9822082.1"/>
    <property type="molecule type" value="Transcribed_RNA"/>
</dbReference>
<dbReference type="PANTHER" id="PTHR47162">
    <property type="entry name" value="OS02G0192300 PROTEIN"/>
    <property type="match status" value="1"/>
</dbReference>
<feature type="domain" description="PHD-type" evidence="6">
    <location>
        <begin position="59"/>
        <end position="109"/>
    </location>
</feature>
<dbReference type="InterPro" id="IPR001965">
    <property type="entry name" value="Znf_PHD"/>
</dbReference>
<dbReference type="SUPFAM" id="SSF57903">
    <property type="entry name" value="FYVE/PHD zinc finger"/>
    <property type="match status" value="1"/>
</dbReference>
<feature type="region of interest" description="Disordered" evidence="5">
    <location>
        <begin position="242"/>
        <end position="301"/>
    </location>
</feature>
<dbReference type="PROSITE" id="PS01359">
    <property type="entry name" value="ZF_PHD_1"/>
    <property type="match status" value="1"/>
</dbReference>
<keyword evidence="2 4" id="KW-0863">Zinc-finger</keyword>
<evidence type="ECO:0000256" key="2">
    <source>
        <dbReference type="ARBA" id="ARBA00022771"/>
    </source>
</evidence>
<dbReference type="GO" id="GO:0008270">
    <property type="term" value="F:zinc ion binding"/>
    <property type="evidence" value="ECO:0007669"/>
    <property type="project" value="UniProtKB-KW"/>
</dbReference>
<proteinExistence type="predicted"/>
<reference evidence="8" key="1">
    <citation type="submission" date="2021-01" db="EMBL/GenBank/DDBJ databases">
        <authorList>
            <person name="Corre E."/>
            <person name="Pelletier E."/>
            <person name="Niang G."/>
            <person name="Scheremetjew M."/>
            <person name="Finn R."/>
            <person name="Kale V."/>
            <person name="Holt S."/>
            <person name="Cochrane G."/>
            <person name="Meng A."/>
            <person name="Brown T."/>
            <person name="Cohen L."/>
        </authorList>
    </citation>
    <scope>NUCLEOTIDE SEQUENCE</scope>
    <source>
        <strain evidence="8">CCMP2084</strain>
    </source>
</reference>
<feature type="compositionally biased region" description="Basic residues" evidence="5">
    <location>
        <begin position="1"/>
        <end position="12"/>
    </location>
</feature>
<dbReference type="SUPFAM" id="SSF63748">
    <property type="entry name" value="Tudor/PWWP/MBT"/>
    <property type="match status" value="1"/>
</dbReference>
<gene>
    <name evidence="8" type="ORF">ASEP1449_LOCUS13916</name>
</gene>
<evidence type="ECO:0000256" key="3">
    <source>
        <dbReference type="ARBA" id="ARBA00022833"/>
    </source>
</evidence>
<organism evidence="8">
    <name type="scientific">Attheya septentrionalis</name>
    <dbReference type="NCBI Taxonomy" id="420275"/>
    <lineage>
        <taxon>Eukaryota</taxon>
        <taxon>Sar</taxon>
        <taxon>Stramenopiles</taxon>
        <taxon>Ochrophyta</taxon>
        <taxon>Bacillariophyta</taxon>
        <taxon>Coscinodiscophyceae</taxon>
        <taxon>Chaetocerotophycidae</taxon>
        <taxon>Chaetocerotales</taxon>
        <taxon>Attheyaceae</taxon>
        <taxon>Attheya</taxon>
    </lineage>
</organism>
<dbReference type="PROSITE" id="PS50016">
    <property type="entry name" value="ZF_PHD_2"/>
    <property type="match status" value="1"/>
</dbReference>
<dbReference type="SMART" id="SM00249">
    <property type="entry name" value="PHD"/>
    <property type="match status" value="1"/>
</dbReference>
<accession>A0A7S2UK05</accession>
<evidence type="ECO:0000256" key="1">
    <source>
        <dbReference type="ARBA" id="ARBA00022723"/>
    </source>
</evidence>
<dbReference type="InterPro" id="IPR019786">
    <property type="entry name" value="Zinc_finger_PHD-type_CS"/>
</dbReference>